<dbReference type="RefSeq" id="WP_207600129.1">
    <property type="nucleotide sequence ID" value="NZ_JAFNJU010000008.1"/>
</dbReference>
<reference evidence="2" key="1">
    <citation type="submission" date="2021-03" db="EMBL/GenBank/DDBJ databases">
        <title>Proteiniclasticum marinus sp. nov., isolated from tidal flat sediment.</title>
        <authorList>
            <person name="Namirimu T."/>
            <person name="Yang J.-A."/>
            <person name="Yang S.-H."/>
            <person name="Kim Y.-J."/>
            <person name="Kwon K.K."/>
        </authorList>
    </citation>
    <scope>NUCLEOTIDE SEQUENCE</scope>
    <source>
        <strain evidence="2">SCR006</strain>
    </source>
</reference>
<keyword evidence="1" id="KW-0472">Membrane</keyword>
<protein>
    <submittedName>
        <fullName evidence="2">Uncharacterized protein</fullName>
    </submittedName>
</protein>
<dbReference type="AlphaFoldDB" id="A0A939HBW8"/>
<evidence type="ECO:0000313" key="3">
    <source>
        <dbReference type="Proteomes" id="UP000664218"/>
    </source>
</evidence>
<organism evidence="2 3">
    <name type="scientific">Proteiniclasticum aestuarii</name>
    <dbReference type="NCBI Taxonomy" id="2817862"/>
    <lineage>
        <taxon>Bacteria</taxon>
        <taxon>Bacillati</taxon>
        <taxon>Bacillota</taxon>
        <taxon>Clostridia</taxon>
        <taxon>Eubacteriales</taxon>
        <taxon>Clostridiaceae</taxon>
        <taxon>Proteiniclasticum</taxon>
    </lineage>
</organism>
<keyword evidence="3" id="KW-1185">Reference proteome</keyword>
<sequence length="250" mass="28912">MGKWIIRIVGALLVLVIAGGLLLYFTDNRYSLSYRSYNALRNASSMDLSFESRMGMGENSLGITGDTLLVLEPNTSYTEISMNLGPLGNRRIVDIYTEGEEVFHKYNLPFLSWQEGMPILQEDSFNPAMFSKLQMDVKLLDLLKFVSILDKNEEEVLLEYYTTDFFTPEEFKSILVSMLKLNEADVEKWNIRTYEIRFSFHKEKKELEKLAVKFDYEVSEMVLDNELILIINELNSLEEIPLPEGIQETP</sequence>
<keyword evidence="1" id="KW-1133">Transmembrane helix</keyword>
<comment type="caution">
    <text evidence="2">The sequence shown here is derived from an EMBL/GenBank/DDBJ whole genome shotgun (WGS) entry which is preliminary data.</text>
</comment>
<name>A0A939HBW8_9CLOT</name>
<accession>A0A939HBW8</accession>
<keyword evidence="1" id="KW-0812">Transmembrane</keyword>
<dbReference type="EMBL" id="JAFNJU010000008">
    <property type="protein sequence ID" value="MBO1265608.1"/>
    <property type="molecule type" value="Genomic_DNA"/>
</dbReference>
<feature type="transmembrane region" description="Helical" evidence="1">
    <location>
        <begin position="6"/>
        <end position="25"/>
    </location>
</feature>
<dbReference type="Proteomes" id="UP000664218">
    <property type="component" value="Unassembled WGS sequence"/>
</dbReference>
<evidence type="ECO:0000256" key="1">
    <source>
        <dbReference type="SAM" id="Phobius"/>
    </source>
</evidence>
<proteinExistence type="predicted"/>
<evidence type="ECO:0000313" key="2">
    <source>
        <dbReference type="EMBL" id="MBO1265608.1"/>
    </source>
</evidence>
<gene>
    <name evidence="2" type="ORF">J3A84_11235</name>
</gene>